<dbReference type="Proteomes" id="UP000823388">
    <property type="component" value="Chromosome 7K"/>
</dbReference>
<sequence>MISPRGAGFSLRMPLETLDLGGGARAWSGPGKLQSSGEVMVLTMAAAACGRRRPAGMEDRLSSLPDDLLHIMSFLTSRQAVQTCVLSRRWVGHCLSHPEIFKF</sequence>
<organism evidence="1 2">
    <name type="scientific">Panicum virgatum</name>
    <name type="common">Blackwell switchgrass</name>
    <dbReference type="NCBI Taxonomy" id="38727"/>
    <lineage>
        <taxon>Eukaryota</taxon>
        <taxon>Viridiplantae</taxon>
        <taxon>Streptophyta</taxon>
        <taxon>Embryophyta</taxon>
        <taxon>Tracheophyta</taxon>
        <taxon>Spermatophyta</taxon>
        <taxon>Magnoliopsida</taxon>
        <taxon>Liliopsida</taxon>
        <taxon>Poales</taxon>
        <taxon>Poaceae</taxon>
        <taxon>PACMAD clade</taxon>
        <taxon>Panicoideae</taxon>
        <taxon>Panicodae</taxon>
        <taxon>Paniceae</taxon>
        <taxon>Panicinae</taxon>
        <taxon>Panicum</taxon>
        <taxon>Panicum sect. Hiantes</taxon>
    </lineage>
</organism>
<evidence type="ECO:0008006" key="3">
    <source>
        <dbReference type="Google" id="ProtNLM"/>
    </source>
</evidence>
<dbReference type="EMBL" id="CM029049">
    <property type="protein sequence ID" value="KAG2572299.1"/>
    <property type="molecule type" value="Genomic_DNA"/>
</dbReference>
<gene>
    <name evidence="1" type="ORF">PVAP13_7KG167130</name>
</gene>
<proteinExistence type="predicted"/>
<dbReference type="InterPro" id="IPR036047">
    <property type="entry name" value="F-box-like_dom_sf"/>
</dbReference>
<dbReference type="AlphaFoldDB" id="A0A8T0QHL2"/>
<evidence type="ECO:0000313" key="1">
    <source>
        <dbReference type="EMBL" id="KAG2572299.1"/>
    </source>
</evidence>
<keyword evidence="2" id="KW-1185">Reference proteome</keyword>
<protein>
    <recommendedName>
        <fullName evidence="3">F-box domain-containing protein</fullName>
    </recommendedName>
</protein>
<dbReference type="SUPFAM" id="SSF81383">
    <property type="entry name" value="F-box domain"/>
    <property type="match status" value="1"/>
</dbReference>
<accession>A0A8T0QHL2</accession>
<reference evidence="1" key="1">
    <citation type="submission" date="2020-05" db="EMBL/GenBank/DDBJ databases">
        <title>WGS assembly of Panicum virgatum.</title>
        <authorList>
            <person name="Lovell J.T."/>
            <person name="Jenkins J."/>
            <person name="Shu S."/>
            <person name="Juenger T.E."/>
            <person name="Schmutz J."/>
        </authorList>
    </citation>
    <scope>NUCLEOTIDE SEQUENCE</scope>
    <source>
        <strain evidence="1">AP13</strain>
    </source>
</reference>
<name>A0A8T0QHL2_PANVG</name>
<evidence type="ECO:0000313" key="2">
    <source>
        <dbReference type="Proteomes" id="UP000823388"/>
    </source>
</evidence>
<dbReference type="PANTHER" id="PTHR34223:SF102">
    <property type="entry name" value="F-BOX DOMAIN-CONTAINING PROTEIN"/>
    <property type="match status" value="1"/>
</dbReference>
<dbReference type="PANTHER" id="PTHR34223">
    <property type="entry name" value="OS11G0201299 PROTEIN"/>
    <property type="match status" value="1"/>
</dbReference>
<comment type="caution">
    <text evidence="1">The sequence shown here is derived from an EMBL/GenBank/DDBJ whole genome shotgun (WGS) entry which is preliminary data.</text>
</comment>
<dbReference type="InterPro" id="IPR053197">
    <property type="entry name" value="F-box_SCFL_complex_component"/>
</dbReference>